<dbReference type="EMBL" id="MZZM01000001">
    <property type="protein sequence ID" value="ORJ64940.1"/>
    <property type="molecule type" value="Genomic_DNA"/>
</dbReference>
<dbReference type="AlphaFoldDB" id="A0A1X0YHN6"/>
<dbReference type="Gene3D" id="3.20.20.140">
    <property type="entry name" value="Metal-dependent hydrolases"/>
    <property type="match status" value="1"/>
</dbReference>
<gene>
    <name evidence="2" type="ORF">B5M45_01080</name>
</gene>
<feature type="domain" description="Amidohydrolase-related" evidence="1">
    <location>
        <begin position="65"/>
        <end position="423"/>
    </location>
</feature>
<dbReference type="Pfam" id="PF01979">
    <property type="entry name" value="Amidohydro_1"/>
    <property type="match status" value="1"/>
</dbReference>
<dbReference type="InterPro" id="IPR006680">
    <property type="entry name" value="Amidohydro-rel"/>
</dbReference>
<comment type="caution">
    <text evidence="2">The sequence shown here is derived from an EMBL/GenBank/DDBJ whole genome shotgun (WGS) entry which is preliminary data.</text>
</comment>
<dbReference type="SUPFAM" id="SSF51556">
    <property type="entry name" value="Metallo-dependent hydrolases"/>
    <property type="match status" value="1"/>
</dbReference>
<name>A0A1X0YHN6_MYCSI</name>
<dbReference type="InterPro" id="IPR057744">
    <property type="entry name" value="OTAase-like"/>
</dbReference>
<dbReference type="Proteomes" id="UP000193040">
    <property type="component" value="Unassembled WGS sequence"/>
</dbReference>
<evidence type="ECO:0000313" key="3">
    <source>
        <dbReference type="Proteomes" id="UP000193040"/>
    </source>
</evidence>
<dbReference type="PANTHER" id="PTHR43135">
    <property type="entry name" value="ALPHA-D-RIBOSE 1-METHYLPHOSPHONATE 5-TRIPHOSPHATE DIPHOSPHATASE"/>
    <property type="match status" value="1"/>
</dbReference>
<dbReference type="InterPro" id="IPR032466">
    <property type="entry name" value="Metal_Hydrolase"/>
</dbReference>
<dbReference type="CDD" id="cd01299">
    <property type="entry name" value="Met_dep_hydrolase_A"/>
    <property type="match status" value="1"/>
</dbReference>
<dbReference type="InterPro" id="IPR051781">
    <property type="entry name" value="Metallo-dep_Hydrolase"/>
</dbReference>
<keyword evidence="2" id="KW-0378">Hydrolase</keyword>
<reference evidence="2 3" key="1">
    <citation type="submission" date="2017-03" db="EMBL/GenBank/DDBJ databases">
        <title>Genomic insights into Mycobacterium simiae human colonization.</title>
        <authorList>
            <person name="Steffani J.L."/>
            <person name="Brunck M.E."/>
            <person name="Cruz E."/>
            <person name="Montiel R."/>
            <person name="Barona F."/>
        </authorList>
    </citation>
    <scope>NUCLEOTIDE SEQUENCE [LARGE SCALE GENOMIC DNA]</scope>
    <source>
        <strain evidence="2 3">MsiGto</strain>
    </source>
</reference>
<organism evidence="2 3">
    <name type="scientific">Mycobacterium simiae</name>
    <name type="common">Mycobacterium habana</name>
    <dbReference type="NCBI Taxonomy" id="1784"/>
    <lineage>
        <taxon>Bacteria</taxon>
        <taxon>Bacillati</taxon>
        <taxon>Actinomycetota</taxon>
        <taxon>Actinomycetes</taxon>
        <taxon>Mycobacteriales</taxon>
        <taxon>Mycobacteriaceae</taxon>
        <taxon>Mycobacterium</taxon>
        <taxon>Mycobacterium simiae complex</taxon>
    </lineage>
</organism>
<proteinExistence type="predicted"/>
<accession>A0A1X0YHN6</accession>
<sequence>MPQQAQGDAGKRRLLLKNAQIFDGISNNTFTGHLLIDGRTIAAVDTSPIAEDSQMMVINAAGRVAMPGLTDAHVHLVGMANTVRDLITGSQTQLAAMTLARAKDVLLRGFTTVRDMAGDTSGIKRVIDGEPALGPRIYPSQAAISQTAGHGDFSFTYERPTALGGRQSRGEQIGFLRVADGADRVLAAAREQLKLGASQIKLMVGGGVASLYDPLYTVQFTSVELRAAVQAAQDYGTYVATHVYNVAGIRRAVEAGVKSIEHGHLSDEPTIAMLAERDVWLSMQPFAEHDHTFLTRDSMEKNRQVCQGTDRVYRWAKSHGVKVAWGTDLLFEPEHGARQSEMMARLGDHFTTLEALKMVTSGNASLFRLAGERDPYKSARLGELTVGAWADLLLINGDPTTNLGLLADPGRNIALVVKDGVIVKNILTATHEPAAAAQGSAVWTGR</sequence>
<dbReference type="PANTHER" id="PTHR43135:SF3">
    <property type="entry name" value="ALPHA-D-RIBOSE 1-METHYLPHOSPHONATE 5-TRIPHOSPHATE DIPHOSPHATASE"/>
    <property type="match status" value="1"/>
</dbReference>
<dbReference type="SMR" id="A0A1X0YHN6"/>
<dbReference type="InterPro" id="IPR011059">
    <property type="entry name" value="Metal-dep_hydrolase_composite"/>
</dbReference>
<evidence type="ECO:0000313" key="2">
    <source>
        <dbReference type="EMBL" id="ORJ64940.1"/>
    </source>
</evidence>
<dbReference type="SUPFAM" id="SSF51338">
    <property type="entry name" value="Composite domain of metallo-dependent hydrolases"/>
    <property type="match status" value="1"/>
</dbReference>
<protein>
    <submittedName>
        <fullName evidence="2">Amidohydrolase</fullName>
    </submittedName>
</protein>
<dbReference type="GO" id="GO:0016810">
    <property type="term" value="F:hydrolase activity, acting on carbon-nitrogen (but not peptide) bonds"/>
    <property type="evidence" value="ECO:0007669"/>
    <property type="project" value="InterPro"/>
</dbReference>
<keyword evidence="3" id="KW-1185">Reference proteome</keyword>
<evidence type="ECO:0000259" key="1">
    <source>
        <dbReference type="Pfam" id="PF01979"/>
    </source>
</evidence>
<dbReference type="Gene3D" id="2.30.40.10">
    <property type="entry name" value="Urease, subunit C, domain 1"/>
    <property type="match status" value="1"/>
</dbReference>